<feature type="active site" description="Nucleophile" evidence="4">
    <location>
        <position position="385"/>
    </location>
</feature>
<dbReference type="GO" id="GO:0005829">
    <property type="term" value="C:cytosol"/>
    <property type="evidence" value="ECO:0007669"/>
    <property type="project" value="TreeGrafter"/>
</dbReference>
<comment type="similarity">
    <text evidence="1 5">Belongs to the glycosyl hydrolase 1 family.</text>
</comment>
<dbReference type="RefSeq" id="WP_075058428.1">
    <property type="nucleotide sequence ID" value="NZ_CP012357.1"/>
</dbReference>
<evidence type="ECO:0000313" key="7">
    <source>
        <dbReference type="Proteomes" id="UP000067476"/>
    </source>
</evidence>
<dbReference type="FunFam" id="3.20.20.80:FF:000004">
    <property type="entry name" value="Beta-glucosidase 6-phospho-beta-glucosidase"/>
    <property type="match status" value="1"/>
</dbReference>
<dbReference type="AlphaFoldDB" id="A0A0K1W2E3"/>
<dbReference type="Pfam" id="PF00232">
    <property type="entry name" value="Glyco_hydro_1"/>
    <property type="match status" value="1"/>
</dbReference>
<dbReference type="SUPFAM" id="SSF51445">
    <property type="entry name" value="(Trans)glycosidases"/>
    <property type="match status" value="1"/>
</dbReference>
<proteinExistence type="inferred from homology"/>
<dbReference type="GO" id="GO:0008422">
    <property type="term" value="F:beta-glucosidase activity"/>
    <property type="evidence" value="ECO:0007669"/>
    <property type="project" value="TreeGrafter"/>
</dbReference>
<name>A0A0K1W2E3_9MOLU</name>
<reference evidence="6 7" key="1">
    <citation type="journal article" date="2015" name="Genome Announc.">
        <title>Complete Genome Sequence of Spiroplasma litorale TN-1T (DSM 21781), a Bacterium Isolated from a Green-Eyed Horsefly (Tabanus nigrovittatus).</title>
        <authorList>
            <person name="Lo W.S."/>
            <person name="Lai Y.C."/>
            <person name="Lien Y.W."/>
            <person name="Wang T.H."/>
            <person name="Kuo C.H."/>
        </authorList>
    </citation>
    <scope>NUCLEOTIDE SEQUENCE [LARGE SCALE GENOMIC DNA]</scope>
    <source>
        <strain evidence="6 7">TN-1</strain>
    </source>
</reference>
<keyword evidence="2" id="KW-0378">Hydrolase</keyword>
<evidence type="ECO:0000313" key="6">
    <source>
        <dbReference type="EMBL" id="AKX34338.1"/>
    </source>
</evidence>
<dbReference type="PANTHER" id="PTHR10353:SF122">
    <property type="entry name" value="6-PHOSPHO-BETA-GLUCOSIDASE ASCB-RELATED"/>
    <property type="match status" value="1"/>
</dbReference>
<gene>
    <name evidence="6" type="primary">bglA</name>
    <name evidence="6" type="ORF">SLITO_v1c07130</name>
</gene>
<protein>
    <submittedName>
        <fullName evidence="6">6-phospho-beta-glucosidase</fullName>
    </submittedName>
</protein>
<evidence type="ECO:0000256" key="1">
    <source>
        <dbReference type="ARBA" id="ARBA00010838"/>
    </source>
</evidence>
<dbReference type="InterPro" id="IPR017853">
    <property type="entry name" value="GH"/>
</dbReference>
<keyword evidence="7" id="KW-1185">Reference proteome</keyword>
<evidence type="ECO:0000256" key="4">
    <source>
        <dbReference type="PROSITE-ProRule" id="PRU10055"/>
    </source>
</evidence>
<dbReference type="KEGG" id="sll:SLITO_v1c07130"/>
<dbReference type="InterPro" id="IPR001360">
    <property type="entry name" value="Glyco_hydro_1"/>
</dbReference>
<evidence type="ECO:0000256" key="3">
    <source>
        <dbReference type="ARBA" id="ARBA00023295"/>
    </source>
</evidence>
<dbReference type="InterPro" id="IPR018120">
    <property type="entry name" value="Glyco_hydro_1_AS"/>
</dbReference>
<dbReference type="Gene3D" id="3.20.20.80">
    <property type="entry name" value="Glycosidases"/>
    <property type="match status" value="1"/>
</dbReference>
<dbReference type="PROSITE" id="PS00572">
    <property type="entry name" value="GLYCOSYL_HYDROL_F1_1"/>
    <property type="match status" value="1"/>
</dbReference>
<dbReference type="PRINTS" id="PR00131">
    <property type="entry name" value="GLHYDRLASE1"/>
</dbReference>
<dbReference type="PATRIC" id="fig|216942.3.peg.723"/>
<dbReference type="EMBL" id="CP012357">
    <property type="protein sequence ID" value="AKX34338.1"/>
    <property type="molecule type" value="Genomic_DNA"/>
</dbReference>
<dbReference type="Proteomes" id="UP000067476">
    <property type="component" value="Chromosome"/>
</dbReference>
<evidence type="ECO:0000256" key="5">
    <source>
        <dbReference type="RuleBase" id="RU003690"/>
    </source>
</evidence>
<sequence length="484" mass="57105">MKFERKDFLWGGATAAAQVEGAYDVDGKSLTISEMRPYQSKLDRKKLEDSLKTLTRKSLVDSIENKEGLHYPKRYGIDHYNRYKEDLKLFKEANMNIYRLSIAWSRIFPNGDEKEPNKKGLEFYKNLLTECKKNNLKVMVTINHFDLPWPIIDKYKGWINRDVIDMFIKYCKTLFNEYMDLVDYWLPINEINIGVVAPELGTGILKEDYKSESEYIQAKYQALHHQFIACSKIFEIGRKMNKDIKFGCMVANVTTYPSDCNPINQRENQRFQQLSRFFFYDVMARGEYPSYIWRYFKENNVNLIISEEEKKLLKNNTLDFITFSYYMTGTTSKESVEKSNGNLMSVGKNPFLKETEWGWQIDPVGLRITLNQLWDRYQLPLFISENGIGVVETLNKNNTVEDDYRIEYLSKHIEQINEAIKDGVDVFGYTMWTPIDVVSATTNEMSKRYGLIYVDYDDYHNGSGNRYLKKSYHWFKKFRETGEI</sequence>
<dbReference type="PANTHER" id="PTHR10353">
    <property type="entry name" value="GLYCOSYL HYDROLASE"/>
    <property type="match status" value="1"/>
</dbReference>
<dbReference type="STRING" id="216942.SLITO_v1c07130"/>
<organism evidence="6 7">
    <name type="scientific">Spiroplasma litorale</name>
    <dbReference type="NCBI Taxonomy" id="216942"/>
    <lineage>
        <taxon>Bacteria</taxon>
        <taxon>Bacillati</taxon>
        <taxon>Mycoplasmatota</taxon>
        <taxon>Mollicutes</taxon>
        <taxon>Entomoplasmatales</taxon>
        <taxon>Spiroplasmataceae</taxon>
        <taxon>Spiroplasma</taxon>
    </lineage>
</organism>
<keyword evidence="3" id="KW-0326">Glycosidase</keyword>
<dbReference type="OrthoDB" id="391810at2"/>
<evidence type="ECO:0000256" key="2">
    <source>
        <dbReference type="ARBA" id="ARBA00022801"/>
    </source>
</evidence>
<dbReference type="GO" id="GO:0016052">
    <property type="term" value="P:carbohydrate catabolic process"/>
    <property type="evidence" value="ECO:0007669"/>
    <property type="project" value="TreeGrafter"/>
</dbReference>
<accession>A0A0K1W2E3</accession>